<evidence type="ECO:0000313" key="2">
    <source>
        <dbReference type="Proteomes" id="UP000274843"/>
    </source>
</evidence>
<dbReference type="Proteomes" id="UP000274843">
    <property type="component" value="Unassembled WGS sequence"/>
</dbReference>
<comment type="caution">
    <text evidence="1">The sequence shown here is derived from an EMBL/GenBank/DDBJ whole genome shotgun (WGS) entry which is preliminary data.</text>
</comment>
<sequence length="29" mass="2989">MAAVIALCEGPARMFVAARLGALDVELLS</sequence>
<dbReference type="EMBL" id="RKHY01000001">
    <property type="protein sequence ID" value="ROS38004.1"/>
    <property type="molecule type" value="Genomic_DNA"/>
</dbReference>
<organism evidence="1 2">
    <name type="scientific">Amycolatopsis thermoflava</name>
    <dbReference type="NCBI Taxonomy" id="84480"/>
    <lineage>
        <taxon>Bacteria</taxon>
        <taxon>Bacillati</taxon>
        <taxon>Actinomycetota</taxon>
        <taxon>Actinomycetes</taxon>
        <taxon>Pseudonocardiales</taxon>
        <taxon>Pseudonocardiaceae</taxon>
        <taxon>Amycolatopsis</taxon>
        <taxon>Amycolatopsis methanolica group</taxon>
    </lineage>
</organism>
<gene>
    <name evidence="1" type="ORF">EDD35_0268</name>
</gene>
<dbReference type="AlphaFoldDB" id="A0A3N2GMZ0"/>
<protein>
    <submittedName>
        <fullName evidence="1">Uncharacterized protein</fullName>
    </submittedName>
</protein>
<proteinExistence type="predicted"/>
<reference evidence="1 2" key="1">
    <citation type="submission" date="2018-11" db="EMBL/GenBank/DDBJ databases">
        <title>Sequencing the genomes of 1000 actinobacteria strains.</title>
        <authorList>
            <person name="Klenk H.-P."/>
        </authorList>
    </citation>
    <scope>NUCLEOTIDE SEQUENCE [LARGE SCALE GENOMIC DNA]</scope>
    <source>
        <strain evidence="1 2">DSM 44348</strain>
    </source>
</reference>
<accession>A0A3N2GMZ0</accession>
<keyword evidence="2" id="KW-1185">Reference proteome</keyword>
<name>A0A3N2GMZ0_9PSEU</name>
<evidence type="ECO:0000313" key="1">
    <source>
        <dbReference type="EMBL" id="ROS38004.1"/>
    </source>
</evidence>